<protein>
    <recommendedName>
        <fullName evidence="4">Membrane protein YjdF</fullName>
    </recommendedName>
</protein>
<dbReference type="eggNOG" id="COG3647">
    <property type="taxonomic scope" value="Bacteria"/>
</dbReference>
<feature type="transmembrane region" description="Helical" evidence="1">
    <location>
        <begin position="192"/>
        <end position="213"/>
    </location>
</feature>
<evidence type="ECO:0000313" key="2">
    <source>
        <dbReference type="EMBL" id="AHE54296.1"/>
    </source>
</evidence>
<feature type="transmembrane region" description="Helical" evidence="1">
    <location>
        <begin position="41"/>
        <end position="60"/>
    </location>
</feature>
<evidence type="ECO:0000313" key="3">
    <source>
        <dbReference type="Proteomes" id="UP000018851"/>
    </source>
</evidence>
<dbReference type="OrthoDB" id="9786473at2"/>
<reference evidence="2 3" key="1">
    <citation type="submission" date="2013-07" db="EMBL/GenBank/DDBJ databases">
        <title>Completed genome of Sphingomonas sanxanigenens NX02.</title>
        <authorList>
            <person name="Ma T."/>
            <person name="Huang H."/>
            <person name="Wu M."/>
            <person name="Li X."/>
            <person name="Li G."/>
        </authorList>
    </citation>
    <scope>NUCLEOTIDE SEQUENCE [LARGE SCALE GENOMIC DNA]</scope>
    <source>
        <strain evidence="2 3">NX02</strain>
    </source>
</reference>
<feature type="transmembrane region" description="Helical" evidence="1">
    <location>
        <begin position="116"/>
        <end position="134"/>
    </location>
</feature>
<accession>W0AB12</accession>
<organism evidence="2 3">
    <name type="scientific">Sphingomonas sanxanigenens DSM 19645 = NX02</name>
    <dbReference type="NCBI Taxonomy" id="1123269"/>
    <lineage>
        <taxon>Bacteria</taxon>
        <taxon>Pseudomonadati</taxon>
        <taxon>Pseudomonadota</taxon>
        <taxon>Alphaproteobacteria</taxon>
        <taxon>Sphingomonadales</taxon>
        <taxon>Sphingomonadaceae</taxon>
        <taxon>Sphingomonas</taxon>
    </lineage>
</organism>
<dbReference type="HOGENOM" id="CLU_087528_1_0_5"/>
<keyword evidence="1" id="KW-0812">Transmembrane</keyword>
<proteinExistence type="predicted"/>
<feature type="transmembrane region" description="Helical" evidence="1">
    <location>
        <begin position="67"/>
        <end position="85"/>
    </location>
</feature>
<feature type="transmembrane region" description="Helical" evidence="1">
    <location>
        <begin position="141"/>
        <end position="162"/>
    </location>
</feature>
<dbReference type="AlphaFoldDB" id="W0AB12"/>
<dbReference type="Pfam" id="PF09997">
    <property type="entry name" value="DUF2238"/>
    <property type="match status" value="1"/>
</dbReference>
<name>W0AB12_9SPHN</name>
<dbReference type="PATRIC" id="fig|1123269.5.peg.2528"/>
<keyword evidence="1" id="KW-1133">Transmembrane helix</keyword>
<dbReference type="KEGG" id="ssan:NX02_12990"/>
<dbReference type="STRING" id="1123269.NX02_12990"/>
<evidence type="ECO:0008006" key="4">
    <source>
        <dbReference type="Google" id="ProtNLM"/>
    </source>
</evidence>
<evidence type="ECO:0000256" key="1">
    <source>
        <dbReference type="SAM" id="Phobius"/>
    </source>
</evidence>
<sequence>MAGWLQAWRALPKAQRWILIALAALLLVVQIDQPFPRTAPLHHIPTALLLIAAPLLLARWPLRTAELGCIAGFLALHTFGARWTYTNMPYDAWSEAALGVSIDALLGWERNNYDRIVHFAFGALAVAPIVGLACRRAGAGAAWSASLAVGFVLAAGGLYEIFEWGISLAAPASMADDYNGQQGDMWDAQKDMALAGLGALIAALWSVRAGLAARVRIDSGDRRG</sequence>
<gene>
    <name evidence="2" type="ORF">NX02_12990</name>
</gene>
<dbReference type="RefSeq" id="WP_025292501.1">
    <property type="nucleotide sequence ID" value="NZ_CP006644.1"/>
</dbReference>
<dbReference type="InterPro" id="IPR014509">
    <property type="entry name" value="YjdF-like"/>
</dbReference>
<keyword evidence="1" id="KW-0472">Membrane</keyword>
<keyword evidence="3" id="KW-1185">Reference proteome</keyword>
<dbReference type="EMBL" id="CP006644">
    <property type="protein sequence ID" value="AHE54296.1"/>
    <property type="molecule type" value="Genomic_DNA"/>
</dbReference>
<dbReference type="Proteomes" id="UP000018851">
    <property type="component" value="Chromosome"/>
</dbReference>